<evidence type="ECO:0000313" key="3">
    <source>
        <dbReference type="Proteomes" id="UP000177310"/>
    </source>
</evidence>
<evidence type="ECO:0000313" key="2">
    <source>
        <dbReference type="EMBL" id="OGY51725.1"/>
    </source>
</evidence>
<feature type="transmembrane region" description="Helical" evidence="1">
    <location>
        <begin position="139"/>
        <end position="161"/>
    </location>
</feature>
<organism evidence="2 3">
    <name type="scientific">Candidatus Buchananbacteria bacterium RIFCSPHIGHO2_02_FULL_56_16</name>
    <dbReference type="NCBI Taxonomy" id="1797542"/>
    <lineage>
        <taxon>Bacteria</taxon>
        <taxon>Candidatus Buchananiibacteriota</taxon>
    </lineage>
</organism>
<evidence type="ECO:0008006" key="4">
    <source>
        <dbReference type="Google" id="ProtNLM"/>
    </source>
</evidence>
<feature type="transmembrane region" description="Helical" evidence="1">
    <location>
        <begin position="192"/>
        <end position="210"/>
    </location>
</feature>
<feature type="transmembrane region" description="Helical" evidence="1">
    <location>
        <begin position="12"/>
        <end position="33"/>
    </location>
</feature>
<dbReference type="AlphaFoldDB" id="A0A1G1YH94"/>
<dbReference type="Proteomes" id="UP000177310">
    <property type="component" value="Unassembled WGS sequence"/>
</dbReference>
<protein>
    <recommendedName>
        <fullName evidence="4">Glycosyltransferase RgtA/B/C/D-like domain-containing protein</fullName>
    </recommendedName>
</protein>
<evidence type="ECO:0000256" key="1">
    <source>
        <dbReference type="SAM" id="Phobius"/>
    </source>
</evidence>
<keyword evidence="1" id="KW-0812">Transmembrane</keyword>
<keyword evidence="1" id="KW-1133">Transmembrane helix</keyword>
<comment type="caution">
    <text evidence="2">The sequence shown here is derived from an EMBL/GenBank/DDBJ whole genome shotgun (WGS) entry which is preliminary data.</text>
</comment>
<feature type="transmembrane region" description="Helical" evidence="1">
    <location>
        <begin position="106"/>
        <end position="127"/>
    </location>
</feature>
<feature type="transmembrane region" description="Helical" evidence="1">
    <location>
        <begin position="360"/>
        <end position="378"/>
    </location>
</feature>
<reference evidence="2 3" key="1">
    <citation type="journal article" date="2016" name="Nat. Commun.">
        <title>Thousands of microbial genomes shed light on interconnected biogeochemical processes in an aquifer system.</title>
        <authorList>
            <person name="Anantharaman K."/>
            <person name="Brown C.T."/>
            <person name="Hug L.A."/>
            <person name="Sharon I."/>
            <person name="Castelle C.J."/>
            <person name="Probst A.J."/>
            <person name="Thomas B.C."/>
            <person name="Singh A."/>
            <person name="Wilkins M.J."/>
            <person name="Karaoz U."/>
            <person name="Brodie E.L."/>
            <person name="Williams K.H."/>
            <person name="Hubbard S.S."/>
            <person name="Banfield J.F."/>
        </authorList>
    </citation>
    <scope>NUCLEOTIDE SEQUENCE [LARGE SCALE GENOMIC DNA]</scope>
</reference>
<feature type="transmembrane region" description="Helical" evidence="1">
    <location>
        <begin position="303"/>
        <end position="325"/>
    </location>
</feature>
<accession>A0A1G1YH94</accession>
<feature type="transmembrane region" description="Helical" evidence="1">
    <location>
        <begin position="264"/>
        <end position="283"/>
    </location>
</feature>
<name>A0A1G1YH94_9BACT</name>
<feature type="transmembrane region" description="Helical" evidence="1">
    <location>
        <begin position="399"/>
        <end position="417"/>
    </location>
</feature>
<feature type="transmembrane region" description="Helical" evidence="1">
    <location>
        <begin position="337"/>
        <end position="354"/>
    </location>
</feature>
<proteinExistence type="predicted"/>
<sequence>MKALLKTITTSEWRFVCWLTLAVLALTGLPYLYGSWSAPAGTTYDGLHALAPGDVPVYYSYLYQIKAGEVLVKDLFTDEPQPLGTFNVWWFLVGTVARWLNLSPPLAFQLSRLLMIPVFTAVAYVFLSYIFSERAQRQLALVFLLFSSGLGVYAAGLLKVASVTDAETYRWPIDLWITEAVTFNALYQTPHFIASLTLMLLIFLLTLLAWERHRVSYAVVGGLLALFYFNFHPYYWPVIFGVLGLYLAIKTWQAKKILWWQAGYLGLVFLISLPSIAYHVWLLSSSPVIGQRALQNVTAISPWPFVLIGYGLLWPGLIVGVFYAWKKQHMNHQLQFLLVWFVVAVALIYSPLPFHSRYTQGLHVVLVTFTVVGLSGIWDDCRLRLTPGRFDFWFRNPTLWLLLFLGFFGASNLYSVARDLYYFSAKPAVVEPIFYLPNDAVVAMSWLGGQPAGTVLAAEIPSKFLPGFSGHVVYAAHDDETLYFEAKQPLVFWFYADNKNDQAKQRFLLDRQISYVFYSAYERELGSFNPAGKDYLELVFDTPTAQIYRVNR</sequence>
<gene>
    <name evidence="2" type="ORF">A3J59_03590</name>
</gene>
<keyword evidence="1" id="KW-0472">Membrane</keyword>
<dbReference type="EMBL" id="MHIL01000015">
    <property type="protein sequence ID" value="OGY51725.1"/>
    <property type="molecule type" value="Genomic_DNA"/>
</dbReference>
<dbReference type="STRING" id="1797542.A3J59_03590"/>